<proteinExistence type="predicted"/>
<dbReference type="AlphaFoldDB" id="A0A1F5ZR58"/>
<name>A0A1F5ZR58_9BACT</name>
<accession>A0A1F5ZR58</accession>
<protein>
    <submittedName>
        <fullName evidence="2">Uncharacterized protein</fullName>
    </submittedName>
</protein>
<keyword evidence="1" id="KW-0472">Membrane</keyword>
<gene>
    <name evidence="2" type="ORF">A2773_07025</name>
</gene>
<feature type="transmembrane region" description="Helical" evidence="1">
    <location>
        <begin position="38"/>
        <end position="60"/>
    </location>
</feature>
<dbReference type="STRING" id="1798375.A2773_07025"/>
<dbReference type="Proteomes" id="UP000177383">
    <property type="component" value="Unassembled WGS sequence"/>
</dbReference>
<evidence type="ECO:0000313" key="3">
    <source>
        <dbReference type="Proteomes" id="UP000177383"/>
    </source>
</evidence>
<comment type="caution">
    <text evidence="2">The sequence shown here is derived from an EMBL/GenBank/DDBJ whole genome shotgun (WGS) entry which is preliminary data.</text>
</comment>
<reference evidence="2 3" key="1">
    <citation type="journal article" date="2016" name="Nat. Commun.">
        <title>Thousands of microbial genomes shed light on interconnected biogeochemical processes in an aquifer system.</title>
        <authorList>
            <person name="Anantharaman K."/>
            <person name="Brown C.T."/>
            <person name="Hug L.A."/>
            <person name="Sharon I."/>
            <person name="Castelle C.J."/>
            <person name="Probst A.J."/>
            <person name="Thomas B.C."/>
            <person name="Singh A."/>
            <person name="Wilkins M.J."/>
            <person name="Karaoz U."/>
            <person name="Brodie E.L."/>
            <person name="Williams K.H."/>
            <person name="Hubbard S.S."/>
            <person name="Banfield J.F."/>
        </authorList>
    </citation>
    <scope>NUCLEOTIDE SEQUENCE [LARGE SCALE GENOMIC DNA]</scope>
</reference>
<dbReference type="EMBL" id="MFJE01000011">
    <property type="protein sequence ID" value="OGG14825.1"/>
    <property type="molecule type" value="Genomic_DNA"/>
</dbReference>
<sequence>MMNNWQSFMPMMAGYGYGGTQCAALEGVVKSPVFTLMMLFYLATWVLVLAVLVALLRYLWRKGGK</sequence>
<organism evidence="2 3">
    <name type="scientific">Candidatus Gottesmanbacteria bacterium RIFCSPHIGHO2_01_FULL_39_10</name>
    <dbReference type="NCBI Taxonomy" id="1798375"/>
    <lineage>
        <taxon>Bacteria</taxon>
        <taxon>Candidatus Gottesmaniibacteriota</taxon>
    </lineage>
</organism>
<keyword evidence="1" id="KW-1133">Transmembrane helix</keyword>
<keyword evidence="1" id="KW-0812">Transmembrane</keyword>
<evidence type="ECO:0000256" key="1">
    <source>
        <dbReference type="SAM" id="Phobius"/>
    </source>
</evidence>
<evidence type="ECO:0000313" key="2">
    <source>
        <dbReference type="EMBL" id="OGG14825.1"/>
    </source>
</evidence>